<dbReference type="Proteomes" id="UP000481153">
    <property type="component" value="Unassembled WGS sequence"/>
</dbReference>
<dbReference type="EMBL" id="VJMJ01000067">
    <property type="protein sequence ID" value="KAF0739078.1"/>
    <property type="molecule type" value="Genomic_DNA"/>
</dbReference>
<name>A0A6G0XFR0_9STRA</name>
<feature type="transmembrane region" description="Helical" evidence="4">
    <location>
        <begin position="456"/>
        <end position="477"/>
    </location>
</feature>
<reference evidence="5 6" key="1">
    <citation type="submission" date="2019-07" db="EMBL/GenBank/DDBJ databases">
        <title>Genomics analysis of Aphanomyces spp. identifies a new class of oomycete effector associated with host adaptation.</title>
        <authorList>
            <person name="Gaulin E."/>
        </authorList>
    </citation>
    <scope>NUCLEOTIDE SEQUENCE [LARGE SCALE GENOMIC DNA]</scope>
    <source>
        <strain evidence="5 6">ATCC 201684</strain>
    </source>
</reference>
<accession>A0A6G0XFR0</accession>
<dbReference type="PANTHER" id="PTHR43298:SF2">
    <property type="entry name" value="FMN_FAD EXPORTER YEEO-RELATED"/>
    <property type="match status" value="1"/>
</dbReference>
<evidence type="ECO:0000256" key="1">
    <source>
        <dbReference type="ARBA" id="ARBA00010199"/>
    </source>
</evidence>
<evidence type="ECO:0008006" key="7">
    <source>
        <dbReference type="Google" id="ProtNLM"/>
    </source>
</evidence>
<keyword evidence="6" id="KW-1185">Reference proteome</keyword>
<keyword evidence="2" id="KW-0813">Transport</keyword>
<feature type="transmembrane region" description="Helical" evidence="4">
    <location>
        <begin position="426"/>
        <end position="450"/>
    </location>
</feature>
<keyword evidence="4" id="KW-0812">Transmembrane</keyword>
<comment type="caution">
    <text evidence="5">The sequence shown here is derived from an EMBL/GenBank/DDBJ whole genome shotgun (WGS) entry which is preliminary data.</text>
</comment>
<dbReference type="NCBIfam" id="TIGR00797">
    <property type="entry name" value="matE"/>
    <property type="match status" value="1"/>
</dbReference>
<keyword evidence="4" id="KW-0472">Membrane</keyword>
<feature type="transmembrane region" description="Helical" evidence="4">
    <location>
        <begin position="234"/>
        <end position="254"/>
    </location>
</feature>
<evidence type="ECO:0000313" key="6">
    <source>
        <dbReference type="Proteomes" id="UP000481153"/>
    </source>
</evidence>
<evidence type="ECO:0000256" key="3">
    <source>
        <dbReference type="SAM" id="MobiDB-lite"/>
    </source>
</evidence>
<protein>
    <recommendedName>
        <fullName evidence="7">Multidrug and toxic compound extrusion protein</fullName>
    </recommendedName>
</protein>
<feature type="region of interest" description="Disordered" evidence="3">
    <location>
        <begin position="517"/>
        <end position="541"/>
    </location>
</feature>
<dbReference type="PANTHER" id="PTHR43298">
    <property type="entry name" value="MULTIDRUG RESISTANCE PROTEIN NORM-RELATED"/>
    <property type="match status" value="1"/>
</dbReference>
<gene>
    <name evidence="5" type="ORF">Ae201684_005258</name>
</gene>
<evidence type="ECO:0000256" key="2">
    <source>
        <dbReference type="ARBA" id="ARBA00022448"/>
    </source>
</evidence>
<proteinExistence type="inferred from homology"/>
<feature type="transmembrane region" description="Helical" evidence="4">
    <location>
        <begin position="354"/>
        <end position="377"/>
    </location>
</feature>
<dbReference type="GO" id="GO:0042910">
    <property type="term" value="F:xenobiotic transmembrane transporter activity"/>
    <property type="evidence" value="ECO:0007669"/>
    <property type="project" value="InterPro"/>
</dbReference>
<dbReference type="AlphaFoldDB" id="A0A6G0XFR0"/>
<sequence length="541" mass="58996">MALARRPPNEKTRLISKPREIEMYSFSGHSYYEAIDMTPDLVPIKQEVVEISSMAVQLSIRQLVRQMMLITDVAFQGHIGTKQLAGATLAGVYMAVPSAFIQNAIPAISTLCSQAHSGGNHHLVGVWLQTCIVFAVLGAMPIMIYYLFVGDIIVITLDDTETVHYGEQFARIMAVGLIPQYLYSCLTTYFAAQGIVTEATVCSSITVVLNVVLNQVFIYGVWGIPGLGFVGSPIATVVASCLQLAMFATYTIWYKKLHRTTWGGWSWECVSKKQLVIFLPLVVPMGITSVIEWSSVALASAFSALLGTDIAACQAVLYGIWGVINSFVSGFSTATQIRMARHLSEGSAVGTKRVLSVGSATAGTIGIVMVLGVYFANDALFRLWSPDPTILALCNSALDVFCLCMSVAFCRFMMTACLHALSMSNVNLIAANMATWGVYIPLCYVLPVSLGWGLTGFWVADCVGELVKIAILFCGLARVNWRAAADYAHKSAAVNAADEEHRELIAFENEALLTPQTFRSPMPLTPKLGRRRHDRDEEIHV</sequence>
<dbReference type="Pfam" id="PF01554">
    <property type="entry name" value="MatE"/>
    <property type="match status" value="2"/>
</dbReference>
<evidence type="ECO:0000313" key="5">
    <source>
        <dbReference type="EMBL" id="KAF0739078.1"/>
    </source>
</evidence>
<organism evidence="5 6">
    <name type="scientific">Aphanomyces euteiches</name>
    <dbReference type="NCBI Taxonomy" id="100861"/>
    <lineage>
        <taxon>Eukaryota</taxon>
        <taxon>Sar</taxon>
        <taxon>Stramenopiles</taxon>
        <taxon>Oomycota</taxon>
        <taxon>Saprolegniomycetes</taxon>
        <taxon>Saprolegniales</taxon>
        <taxon>Verrucalvaceae</taxon>
        <taxon>Aphanomyces</taxon>
    </lineage>
</organism>
<feature type="transmembrane region" description="Helical" evidence="4">
    <location>
        <begin position="126"/>
        <end position="148"/>
    </location>
</feature>
<feature type="transmembrane region" description="Helical" evidence="4">
    <location>
        <begin position="168"/>
        <end position="192"/>
    </location>
</feature>
<feature type="transmembrane region" description="Helical" evidence="4">
    <location>
        <begin position="315"/>
        <end position="334"/>
    </location>
</feature>
<dbReference type="InterPro" id="IPR002528">
    <property type="entry name" value="MATE_fam"/>
</dbReference>
<dbReference type="GO" id="GO:0005886">
    <property type="term" value="C:plasma membrane"/>
    <property type="evidence" value="ECO:0007669"/>
    <property type="project" value="TreeGrafter"/>
</dbReference>
<evidence type="ECO:0000256" key="4">
    <source>
        <dbReference type="SAM" id="Phobius"/>
    </source>
</evidence>
<dbReference type="GO" id="GO:0015297">
    <property type="term" value="F:antiporter activity"/>
    <property type="evidence" value="ECO:0007669"/>
    <property type="project" value="InterPro"/>
</dbReference>
<comment type="similarity">
    <text evidence="1">Belongs to the multi antimicrobial extrusion (MATE) (TC 2.A.66.1) family.</text>
</comment>
<feature type="transmembrane region" description="Helical" evidence="4">
    <location>
        <begin position="389"/>
        <end position="414"/>
    </location>
</feature>
<keyword evidence="4" id="KW-1133">Transmembrane helix</keyword>
<dbReference type="InterPro" id="IPR050222">
    <property type="entry name" value="MATE_MdtK"/>
</dbReference>
<feature type="transmembrane region" description="Helical" evidence="4">
    <location>
        <begin position="199"/>
        <end position="222"/>
    </location>
</feature>
<dbReference type="VEuPathDB" id="FungiDB:AeMF1_013341"/>
<feature type="transmembrane region" description="Helical" evidence="4">
    <location>
        <begin position="275"/>
        <end position="295"/>
    </location>
</feature>